<dbReference type="KEGG" id="pagb:AWM79_06455"/>
<accession>A0A0X1SYW0</accession>
<sequence length="119" mass="13443">MRIVDRPSVQLTDKTAAIQSINAVSQRQAASFEAVLRKREVRARQALRGHTSEADAASSVSPELFGNGRSLEILQRVLEQVLPALDFEPQVREMAEDFIREEIETRQQVEQQRAEVQVS</sequence>
<gene>
    <name evidence="1" type="ORF">AWM79_06455</name>
</gene>
<organism evidence="1 2">
    <name type="scientific">Pseudomonas agarici</name>
    <dbReference type="NCBI Taxonomy" id="46677"/>
    <lineage>
        <taxon>Bacteria</taxon>
        <taxon>Pseudomonadati</taxon>
        <taxon>Pseudomonadota</taxon>
        <taxon>Gammaproteobacteria</taxon>
        <taxon>Pseudomonadales</taxon>
        <taxon>Pseudomonadaceae</taxon>
        <taxon>Pseudomonas</taxon>
    </lineage>
</organism>
<dbReference type="Proteomes" id="UP000063229">
    <property type="component" value="Chromosome"/>
</dbReference>
<evidence type="ECO:0000313" key="1">
    <source>
        <dbReference type="EMBL" id="AMB84970.1"/>
    </source>
</evidence>
<protein>
    <submittedName>
        <fullName evidence="1">Uncharacterized protein</fullName>
    </submittedName>
</protein>
<keyword evidence="2" id="KW-1185">Reference proteome</keyword>
<dbReference type="AlphaFoldDB" id="A0A0X1SYW0"/>
<evidence type="ECO:0000313" key="2">
    <source>
        <dbReference type="Proteomes" id="UP000063229"/>
    </source>
</evidence>
<name>A0A0X1SYW0_PSEAA</name>
<proteinExistence type="predicted"/>
<reference evidence="1 2" key="1">
    <citation type="submission" date="2016-01" db="EMBL/GenBank/DDBJ databases">
        <authorList>
            <person name="McClelland M."/>
            <person name="Jain A."/>
            <person name="Saraogi P."/>
            <person name="Mendelson R."/>
            <person name="Westerman R."/>
            <person name="SanMiguel P."/>
            <person name="Csonka L."/>
        </authorList>
    </citation>
    <scope>NUCLEOTIDE SEQUENCE [LARGE SCALE GENOMIC DNA]</scope>
    <source>
        <strain evidence="1 2">NCPPB 2472</strain>
    </source>
</reference>
<dbReference type="EMBL" id="CP014135">
    <property type="protein sequence ID" value="AMB84970.1"/>
    <property type="molecule type" value="Genomic_DNA"/>
</dbReference>
<dbReference type="OrthoDB" id="7014538at2"/>
<dbReference type="STRING" id="46677.AWM79_06455"/>
<dbReference type="RefSeq" id="WP_017133796.1">
    <property type="nucleotide sequence ID" value="NZ_CP014135.1"/>
</dbReference>